<evidence type="ECO:0000256" key="5">
    <source>
        <dbReference type="ARBA" id="ARBA00022777"/>
    </source>
</evidence>
<keyword evidence="4" id="KW-0808">Transferase</keyword>
<keyword evidence="6" id="KW-0902">Two-component regulatory system</keyword>
<keyword evidence="5" id="KW-0418">Kinase</keyword>
<keyword evidence="10" id="KW-0067">ATP-binding</keyword>
<dbReference type="Pfam" id="PF00072">
    <property type="entry name" value="Response_reg"/>
    <property type="match status" value="1"/>
</dbReference>
<accession>A0ABT7B6T5</accession>
<evidence type="ECO:0000259" key="9">
    <source>
        <dbReference type="PROSITE" id="PS50110"/>
    </source>
</evidence>
<dbReference type="InterPro" id="IPR011006">
    <property type="entry name" value="CheY-like_superfamily"/>
</dbReference>
<dbReference type="InterPro" id="IPR004358">
    <property type="entry name" value="Sig_transdc_His_kin-like_C"/>
</dbReference>
<dbReference type="SUPFAM" id="SSF52172">
    <property type="entry name" value="CheY-like"/>
    <property type="match status" value="1"/>
</dbReference>
<dbReference type="InterPro" id="IPR050736">
    <property type="entry name" value="Sensor_HK_Regulatory"/>
</dbReference>
<name>A0ABT7B6T5_9CYAN</name>
<dbReference type="InterPro" id="IPR036097">
    <property type="entry name" value="HisK_dim/P_sf"/>
</dbReference>
<dbReference type="RefSeq" id="WP_283767170.1">
    <property type="nucleotide sequence ID" value="NZ_JAQOSO010000070.1"/>
</dbReference>
<dbReference type="GO" id="GO:0005524">
    <property type="term" value="F:ATP binding"/>
    <property type="evidence" value="ECO:0007669"/>
    <property type="project" value="UniProtKB-KW"/>
</dbReference>
<comment type="catalytic activity">
    <reaction evidence="1">
        <text>ATP + protein L-histidine = ADP + protein N-phospho-L-histidine.</text>
        <dbReference type="EC" id="2.7.13.3"/>
    </reaction>
</comment>
<dbReference type="CDD" id="cd17534">
    <property type="entry name" value="REC_DC-like"/>
    <property type="match status" value="1"/>
</dbReference>
<dbReference type="Gene3D" id="3.40.50.2300">
    <property type="match status" value="1"/>
</dbReference>
<dbReference type="SMART" id="SM00388">
    <property type="entry name" value="HisKA"/>
    <property type="match status" value="1"/>
</dbReference>
<dbReference type="PROSITE" id="PS50110">
    <property type="entry name" value="RESPONSE_REGULATORY"/>
    <property type="match status" value="1"/>
</dbReference>
<dbReference type="Gene3D" id="1.10.287.130">
    <property type="match status" value="1"/>
</dbReference>
<dbReference type="InterPro" id="IPR005467">
    <property type="entry name" value="His_kinase_dom"/>
</dbReference>
<evidence type="ECO:0000259" key="8">
    <source>
        <dbReference type="PROSITE" id="PS50109"/>
    </source>
</evidence>
<dbReference type="Pfam" id="PF02518">
    <property type="entry name" value="HATPase_c"/>
    <property type="match status" value="1"/>
</dbReference>
<evidence type="ECO:0000313" key="10">
    <source>
        <dbReference type="EMBL" id="MDJ1174851.1"/>
    </source>
</evidence>
<dbReference type="PROSITE" id="PS50109">
    <property type="entry name" value="HIS_KIN"/>
    <property type="match status" value="1"/>
</dbReference>
<evidence type="ECO:0000256" key="1">
    <source>
        <dbReference type="ARBA" id="ARBA00000085"/>
    </source>
</evidence>
<dbReference type="InterPro" id="IPR036890">
    <property type="entry name" value="HATPase_C_sf"/>
</dbReference>
<evidence type="ECO:0000313" key="11">
    <source>
        <dbReference type="Proteomes" id="UP001235849"/>
    </source>
</evidence>
<protein>
    <recommendedName>
        <fullName evidence="2">histidine kinase</fullName>
        <ecNumber evidence="2">2.7.13.3</ecNumber>
    </recommendedName>
</protein>
<dbReference type="SUPFAM" id="SSF47384">
    <property type="entry name" value="Homodimeric domain of signal transducing histidine kinase"/>
    <property type="match status" value="1"/>
</dbReference>
<dbReference type="InterPro" id="IPR003594">
    <property type="entry name" value="HATPase_dom"/>
</dbReference>
<feature type="modified residue" description="4-aspartylphosphate" evidence="7">
    <location>
        <position position="56"/>
    </location>
</feature>
<proteinExistence type="predicted"/>
<evidence type="ECO:0000256" key="7">
    <source>
        <dbReference type="PROSITE-ProRule" id="PRU00169"/>
    </source>
</evidence>
<sequence length="382" mass="42893">MMNSIKILVVEDERIIAMDIRNSLKRMGYEVVGIASSGEQSLEKVAEMKPHLVLMDIVLKGEMDGIEAGEKILHEFKIPVVYLTSHTDPSTLERAKQTNPFGYVVKPFEERDLHTTLDIALARAKVEAEIEKNLARERELVDLKSRFVTMVSHEFRTPLATILFSTGLLEKYGHKWTEDKKQIHFDRIKSGVQRMTQILEDILVVGKVESDELKVAPTWIDIQMLCSQIIEKIQLSPKTKVEIDLQTEALQTHSVYCDRDLMEHIVYNLVSNAVKYSPRGSRILVELSDKNKNLIFKVADSGMGISASEQEHLFESFYRGNDVENIPGTGLGLAIVKRAVDLQQGEITVESEVGVGSTFTVILPLTSSVNLSETENGENSGH</sequence>
<dbReference type="SMART" id="SM00448">
    <property type="entry name" value="REC"/>
    <property type="match status" value="1"/>
</dbReference>
<evidence type="ECO:0000256" key="2">
    <source>
        <dbReference type="ARBA" id="ARBA00012438"/>
    </source>
</evidence>
<organism evidence="10 11">
    <name type="scientific">Roseofilum capinflatum BLCC-M114</name>
    <dbReference type="NCBI Taxonomy" id="3022440"/>
    <lineage>
        <taxon>Bacteria</taxon>
        <taxon>Bacillati</taxon>
        <taxon>Cyanobacteriota</taxon>
        <taxon>Cyanophyceae</taxon>
        <taxon>Desertifilales</taxon>
        <taxon>Desertifilaceae</taxon>
        <taxon>Roseofilum</taxon>
        <taxon>Roseofilum capinflatum</taxon>
    </lineage>
</organism>
<dbReference type="CDD" id="cd00075">
    <property type="entry name" value="HATPase"/>
    <property type="match status" value="1"/>
</dbReference>
<keyword evidence="10" id="KW-0547">Nucleotide-binding</keyword>
<keyword evidence="3 7" id="KW-0597">Phosphoprotein</keyword>
<dbReference type="PANTHER" id="PTHR43711">
    <property type="entry name" value="TWO-COMPONENT HISTIDINE KINASE"/>
    <property type="match status" value="1"/>
</dbReference>
<evidence type="ECO:0000256" key="4">
    <source>
        <dbReference type="ARBA" id="ARBA00022679"/>
    </source>
</evidence>
<keyword evidence="11" id="KW-1185">Reference proteome</keyword>
<evidence type="ECO:0000256" key="3">
    <source>
        <dbReference type="ARBA" id="ARBA00022553"/>
    </source>
</evidence>
<dbReference type="EC" id="2.7.13.3" evidence="2"/>
<feature type="domain" description="Response regulatory" evidence="9">
    <location>
        <begin position="6"/>
        <end position="121"/>
    </location>
</feature>
<reference evidence="10 11" key="1">
    <citation type="submission" date="2023-01" db="EMBL/GenBank/DDBJ databases">
        <title>Novel diversity within Roseofilum (Cyanobacteria; Desertifilaceae) from marine benthic mats with descriptions of four novel species.</title>
        <authorList>
            <person name="Wang Y."/>
            <person name="Berthold D.E."/>
            <person name="Hu J."/>
            <person name="Lefler F.W."/>
            <person name="Laughinghouse H.D. IV."/>
        </authorList>
    </citation>
    <scope>NUCLEOTIDE SEQUENCE [LARGE SCALE GENOMIC DNA]</scope>
    <source>
        <strain evidence="10 11">BLCC-M114</strain>
    </source>
</reference>
<dbReference type="Gene3D" id="3.30.565.10">
    <property type="entry name" value="Histidine kinase-like ATPase, C-terminal domain"/>
    <property type="match status" value="1"/>
</dbReference>
<evidence type="ECO:0000256" key="6">
    <source>
        <dbReference type="ARBA" id="ARBA00023012"/>
    </source>
</evidence>
<dbReference type="EMBL" id="JAQOSO010000070">
    <property type="protein sequence ID" value="MDJ1174851.1"/>
    <property type="molecule type" value="Genomic_DNA"/>
</dbReference>
<feature type="domain" description="Histidine kinase" evidence="8">
    <location>
        <begin position="150"/>
        <end position="367"/>
    </location>
</feature>
<gene>
    <name evidence="10" type="ORF">PMG25_12170</name>
</gene>
<dbReference type="InterPro" id="IPR001789">
    <property type="entry name" value="Sig_transdc_resp-reg_receiver"/>
</dbReference>
<dbReference type="PRINTS" id="PR00344">
    <property type="entry name" value="BCTRLSENSOR"/>
</dbReference>
<dbReference type="CDD" id="cd00082">
    <property type="entry name" value="HisKA"/>
    <property type="match status" value="1"/>
</dbReference>
<dbReference type="Proteomes" id="UP001235849">
    <property type="component" value="Unassembled WGS sequence"/>
</dbReference>
<dbReference type="SMART" id="SM00387">
    <property type="entry name" value="HATPase_c"/>
    <property type="match status" value="1"/>
</dbReference>
<dbReference type="PANTHER" id="PTHR43711:SF26">
    <property type="entry name" value="SENSOR HISTIDINE KINASE RCSC"/>
    <property type="match status" value="1"/>
</dbReference>
<comment type="caution">
    <text evidence="10">The sequence shown here is derived from an EMBL/GenBank/DDBJ whole genome shotgun (WGS) entry which is preliminary data.</text>
</comment>
<dbReference type="Pfam" id="PF00512">
    <property type="entry name" value="HisKA"/>
    <property type="match status" value="1"/>
</dbReference>
<dbReference type="InterPro" id="IPR003661">
    <property type="entry name" value="HisK_dim/P_dom"/>
</dbReference>
<dbReference type="SUPFAM" id="SSF55874">
    <property type="entry name" value="ATPase domain of HSP90 chaperone/DNA topoisomerase II/histidine kinase"/>
    <property type="match status" value="1"/>
</dbReference>